<dbReference type="CDD" id="cd06222">
    <property type="entry name" value="RNase_H_like"/>
    <property type="match status" value="1"/>
</dbReference>
<dbReference type="Proteomes" id="UP001630127">
    <property type="component" value="Unassembled WGS sequence"/>
</dbReference>
<reference evidence="2 3" key="1">
    <citation type="submission" date="2024-11" db="EMBL/GenBank/DDBJ databases">
        <title>A near-complete genome assembly of Cinchona calisaya.</title>
        <authorList>
            <person name="Lian D.C."/>
            <person name="Zhao X.W."/>
            <person name="Wei L."/>
        </authorList>
    </citation>
    <scope>NUCLEOTIDE SEQUENCE [LARGE SCALE GENOMIC DNA]</scope>
    <source>
        <tissue evidence="2">Nenye</tissue>
    </source>
</reference>
<dbReference type="InterPro" id="IPR053151">
    <property type="entry name" value="RNase_H-like"/>
</dbReference>
<dbReference type="PANTHER" id="PTHR47723">
    <property type="entry name" value="OS05G0353850 PROTEIN"/>
    <property type="match status" value="1"/>
</dbReference>
<dbReference type="AlphaFoldDB" id="A0ABD3B468"/>
<dbReference type="InterPro" id="IPR036397">
    <property type="entry name" value="RNaseH_sf"/>
</dbReference>
<proteinExistence type="predicted"/>
<evidence type="ECO:0000259" key="1">
    <source>
        <dbReference type="Pfam" id="PF13456"/>
    </source>
</evidence>
<dbReference type="EMBL" id="JBJUIK010000001">
    <property type="protein sequence ID" value="KAL3537919.1"/>
    <property type="molecule type" value="Genomic_DNA"/>
</dbReference>
<dbReference type="Pfam" id="PF13456">
    <property type="entry name" value="RVT_3"/>
    <property type="match status" value="1"/>
</dbReference>
<dbReference type="InterPro" id="IPR012337">
    <property type="entry name" value="RNaseH-like_sf"/>
</dbReference>
<dbReference type="InterPro" id="IPR002156">
    <property type="entry name" value="RNaseH_domain"/>
</dbReference>
<evidence type="ECO:0000313" key="3">
    <source>
        <dbReference type="Proteomes" id="UP001630127"/>
    </source>
</evidence>
<protein>
    <recommendedName>
        <fullName evidence="1">RNase H type-1 domain-containing protein</fullName>
    </recommendedName>
</protein>
<gene>
    <name evidence="2" type="ORF">ACH5RR_001285</name>
</gene>
<comment type="caution">
    <text evidence="2">The sequence shown here is derived from an EMBL/GenBank/DDBJ whole genome shotgun (WGS) entry which is preliminary data.</text>
</comment>
<dbReference type="InterPro" id="IPR044730">
    <property type="entry name" value="RNase_H-like_dom_plant"/>
</dbReference>
<accession>A0ABD3B468</accession>
<feature type="domain" description="RNase H type-1" evidence="1">
    <location>
        <begin position="68"/>
        <end position="166"/>
    </location>
</feature>
<organism evidence="2 3">
    <name type="scientific">Cinchona calisaya</name>
    <dbReference type="NCBI Taxonomy" id="153742"/>
    <lineage>
        <taxon>Eukaryota</taxon>
        <taxon>Viridiplantae</taxon>
        <taxon>Streptophyta</taxon>
        <taxon>Embryophyta</taxon>
        <taxon>Tracheophyta</taxon>
        <taxon>Spermatophyta</taxon>
        <taxon>Magnoliopsida</taxon>
        <taxon>eudicotyledons</taxon>
        <taxon>Gunneridae</taxon>
        <taxon>Pentapetalae</taxon>
        <taxon>asterids</taxon>
        <taxon>lamiids</taxon>
        <taxon>Gentianales</taxon>
        <taxon>Rubiaceae</taxon>
        <taxon>Cinchonoideae</taxon>
        <taxon>Cinchoneae</taxon>
        <taxon>Cinchona</taxon>
    </lineage>
</organism>
<dbReference type="Gene3D" id="3.30.420.10">
    <property type="entry name" value="Ribonuclease H-like superfamily/Ribonuclease H"/>
    <property type="match status" value="1"/>
</dbReference>
<sequence>MDLNFYCPSKCGYCDSQDPLEHAFVHCRLAWSAWRHFEDLLGIPYYESCPKPTAVAWHRPPVGCFKLNVDGSALGCQGHSAGGGILRNSEGNPIFAVSMYFGIATNMEPEARALLEGLRLGIHKNILVALIELDSLMLHNVLHNAAPILWKIDHIVREIFGLLGKFFCF</sequence>
<keyword evidence="3" id="KW-1185">Reference proteome</keyword>
<dbReference type="SUPFAM" id="SSF53098">
    <property type="entry name" value="Ribonuclease H-like"/>
    <property type="match status" value="1"/>
</dbReference>
<dbReference type="PANTHER" id="PTHR47723:SF19">
    <property type="entry name" value="POLYNUCLEOTIDYL TRANSFERASE, RIBONUCLEASE H-LIKE SUPERFAMILY PROTEIN"/>
    <property type="match status" value="1"/>
</dbReference>
<evidence type="ECO:0000313" key="2">
    <source>
        <dbReference type="EMBL" id="KAL3537919.1"/>
    </source>
</evidence>
<name>A0ABD3B468_9GENT</name>